<dbReference type="RefSeq" id="WP_077337772.1">
    <property type="nucleotide sequence ID" value="NZ_FULE01000084.1"/>
</dbReference>
<dbReference type="Gene3D" id="6.10.200.10">
    <property type="entry name" value="Regulatory phage protein Cox"/>
    <property type="match status" value="1"/>
</dbReference>
<organism evidence="1 2">
    <name type="scientific">Vibrio ruber (strain DSM 16370 / JCM 11486 / BCRC 17186 / CECT 7878 / LMG 23124 / VR1)</name>
    <dbReference type="NCBI Taxonomy" id="1123498"/>
    <lineage>
        <taxon>Bacteria</taxon>
        <taxon>Pseudomonadati</taxon>
        <taxon>Pseudomonadota</taxon>
        <taxon>Gammaproteobacteria</taxon>
        <taxon>Vibrionales</taxon>
        <taxon>Vibrionaceae</taxon>
        <taxon>Vibrio</taxon>
    </lineage>
</organism>
<reference evidence="2" key="1">
    <citation type="submission" date="2017-02" db="EMBL/GenBank/DDBJ databases">
        <authorList>
            <person name="Rodrigo-Torres L."/>
            <person name="Arahal R.D."/>
            <person name="Lucena T."/>
        </authorList>
    </citation>
    <scope>NUCLEOTIDE SEQUENCE [LARGE SCALE GENOMIC DNA]</scope>
    <source>
        <strain evidence="2">CECT 7878</strain>
    </source>
</reference>
<sequence>MKDPQIINITCAPTPFVTQPKFAEMTGIPESSIEKMIKNSVLPTIPKDHVKGRVLIDMVETYRRIEAGQLVLVPLK</sequence>
<proteinExistence type="predicted"/>
<gene>
    <name evidence="1" type="ORF">VR7878_03965</name>
</gene>
<dbReference type="OrthoDB" id="9035707at2"/>
<dbReference type="STRING" id="1123498.VR7878_03965"/>
<dbReference type="AlphaFoldDB" id="A0A1R4LTY6"/>
<accession>A0A1R4LTY6</accession>
<dbReference type="EMBL" id="FULE01000084">
    <property type="protein sequence ID" value="SJN60061.1"/>
    <property type="molecule type" value="Genomic_DNA"/>
</dbReference>
<name>A0A1R4LTY6_VIBR1</name>
<keyword evidence="2" id="KW-1185">Reference proteome</keyword>
<dbReference type="Proteomes" id="UP000188276">
    <property type="component" value="Unassembled WGS sequence"/>
</dbReference>
<dbReference type="InterPro" id="IPR038147">
    <property type="entry name" value="Cox_sf"/>
</dbReference>
<protein>
    <submittedName>
        <fullName evidence="1">Uncharacterized protein</fullName>
    </submittedName>
</protein>
<evidence type="ECO:0000313" key="2">
    <source>
        <dbReference type="Proteomes" id="UP000188276"/>
    </source>
</evidence>
<evidence type="ECO:0000313" key="1">
    <source>
        <dbReference type="EMBL" id="SJN60061.1"/>
    </source>
</evidence>